<dbReference type="Gene3D" id="3.50.50.60">
    <property type="entry name" value="FAD/NAD(P)-binding domain"/>
    <property type="match status" value="1"/>
</dbReference>
<dbReference type="AlphaFoldDB" id="A0A9Q5HS97"/>
<gene>
    <name evidence="5" type="ORF">A7U60_g8034</name>
</gene>
<keyword evidence="1" id="KW-0285">Flavoprotein</keyword>
<reference evidence="5" key="1">
    <citation type="submission" date="2016-06" db="EMBL/GenBank/DDBJ databases">
        <title>Draft Genome sequence of the fungus Inonotus baumii.</title>
        <authorList>
            <person name="Zhu H."/>
            <person name="Lin W."/>
        </authorList>
    </citation>
    <scope>NUCLEOTIDE SEQUENCE</scope>
    <source>
        <strain evidence="5">821</strain>
    </source>
</reference>
<feature type="domain" description="FAD-binding" evidence="4">
    <location>
        <begin position="295"/>
        <end position="380"/>
    </location>
</feature>
<dbReference type="SUPFAM" id="SSF54373">
    <property type="entry name" value="FAD-linked reductases, C-terminal domain"/>
    <property type="match status" value="1"/>
</dbReference>
<evidence type="ECO:0000259" key="4">
    <source>
        <dbReference type="Pfam" id="PF01494"/>
    </source>
</evidence>
<feature type="domain" description="FAD-binding" evidence="4">
    <location>
        <begin position="8"/>
        <end position="172"/>
    </location>
</feature>
<name>A0A9Q5HS97_SANBA</name>
<dbReference type="Pfam" id="PF01494">
    <property type="entry name" value="FAD_binding_3"/>
    <property type="match status" value="2"/>
</dbReference>
<accession>A0A9Q5HS97</accession>
<organism evidence="5 6">
    <name type="scientific">Sanghuangporus baumii</name>
    <name type="common">Phellinus baumii</name>
    <dbReference type="NCBI Taxonomy" id="108892"/>
    <lineage>
        <taxon>Eukaryota</taxon>
        <taxon>Fungi</taxon>
        <taxon>Dikarya</taxon>
        <taxon>Basidiomycota</taxon>
        <taxon>Agaricomycotina</taxon>
        <taxon>Agaricomycetes</taxon>
        <taxon>Hymenochaetales</taxon>
        <taxon>Hymenochaetaceae</taxon>
        <taxon>Sanghuangporus</taxon>
    </lineage>
</organism>
<dbReference type="InterPro" id="IPR051104">
    <property type="entry name" value="FAD_monoxygenase"/>
</dbReference>
<evidence type="ECO:0000256" key="1">
    <source>
        <dbReference type="ARBA" id="ARBA00022630"/>
    </source>
</evidence>
<sequence>MRSRPRLRIAICGGGIGGLSLAVVLGKYCSDVEIDVYEVKPQFTEIGAGVSVWNRTWAIMQTLGLDEKLVKMAAQVPSKELSEKSDPGSEGFEFIQLVVPYSFVNLHRADVLKVLVEALPPPSMFHAHFNKRMVSYTAKSDSVLLHFADGTSGEADMLVGADGIKSATRATMYSALADKVQAGEDEKNKLRGFVNASWAGLYAYRALIPTEKLLAAVPGHQAATRMMFWCGKSKHVVSYPISQGRLVNIVPFVTAADAEGKPYDGPTVVDVSKQKLIDEYRGWEPELLQLLESADNVTKWAVSHVRDLPTYVDGLVTILGDAAHATTPHLGAGGGQAVEDAYILGKLLASPIATTSNLPSVLRIYDAVRRPYANHIVERSYTLGRLVEFIWAPDCIDVARARNGSKEELQIIGREIRKKWDIHWASVPDDDWKEAERMLRELSEVPGQVIARM</sequence>
<dbReference type="GO" id="GO:0044550">
    <property type="term" value="P:secondary metabolite biosynthetic process"/>
    <property type="evidence" value="ECO:0007669"/>
    <property type="project" value="TreeGrafter"/>
</dbReference>
<dbReference type="Proteomes" id="UP000757232">
    <property type="component" value="Unassembled WGS sequence"/>
</dbReference>
<dbReference type="PRINTS" id="PR00420">
    <property type="entry name" value="RNGMNOXGNASE"/>
</dbReference>
<comment type="caution">
    <text evidence="5">The sequence shown here is derived from an EMBL/GenBank/DDBJ whole genome shotgun (WGS) entry which is preliminary data.</text>
</comment>
<dbReference type="InterPro" id="IPR036188">
    <property type="entry name" value="FAD/NAD-bd_sf"/>
</dbReference>
<dbReference type="OrthoDB" id="417877at2759"/>
<dbReference type="SUPFAM" id="SSF51905">
    <property type="entry name" value="FAD/NAD(P)-binding domain"/>
    <property type="match status" value="1"/>
</dbReference>
<evidence type="ECO:0000256" key="3">
    <source>
        <dbReference type="ARBA" id="ARBA00023002"/>
    </source>
</evidence>
<protein>
    <submittedName>
        <fullName evidence="5">FAD/NAD-binding domain-containing protein</fullName>
    </submittedName>
</protein>
<evidence type="ECO:0000313" key="5">
    <source>
        <dbReference type="EMBL" id="OCB85076.1"/>
    </source>
</evidence>
<keyword evidence="3" id="KW-0560">Oxidoreductase</keyword>
<evidence type="ECO:0000256" key="2">
    <source>
        <dbReference type="ARBA" id="ARBA00022827"/>
    </source>
</evidence>
<proteinExistence type="predicted"/>
<keyword evidence="6" id="KW-1185">Reference proteome</keyword>
<evidence type="ECO:0000313" key="6">
    <source>
        <dbReference type="Proteomes" id="UP000757232"/>
    </source>
</evidence>
<dbReference type="GO" id="GO:0071949">
    <property type="term" value="F:FAD binding"/>
    <property type="evidence" value="ECO:0007669"/>
    <property type="project" value="InterPro"/>
</dbReference>
<keyword evidence="2" id="KW-0274">FAD</keyword>
<dbReference type="PANTHER" id="PTHR46720">
    <property type="entry name" value="HYDROXYLASE, PUTATIVE (AFU_ORTHOLOGUE AFUA_3G01460)-RELATED"/>
    <property type="match status" value="1"/>
</dbReference>
<dbReference type="InterPro" id="IPR002938">
    <property type="entry name" value="FAD-bd"/>
</dbReference>
<dbReference type="EMBL" id="LNZH02000212">
    <property type="protein sequence ID" value="OCB85076.1"/>
    <property type="molecule type" value="Genomic_DNA"/>
</dbReference>
<dbReference type="PANTHER" id="PTHR46720:SF3">
    <property type="entry name" value="FAD-BINDING DOMAIN-CONTAINING PROTEIN-RELATED"/>
    <property type="match status" value="1"/>
</dbReference>
<dbReference type="GO" id="GO:0016491">
    <property type="term" value="F:oxidoreductase activity"/>
    <property type="evidence" value="ECO:0007669"/>
    <property type="project" value="UniProtKB-KW"/>
</dbReference>